<reference evidence="1" key="2">
    <citation type="submission" date="2020-09" db="EMBL/GenBank/DDBJ databases">
        <authorList>
            <person name="Sun Q."/>
            <person name="Ohkuma M."/>
        </authorList>
    </citation>
    <scope>NUCLEOTIDE SEQUENCE</scope>
    <source>
        <strain evidence="1">JCM 4714</strain>
    </source>
</reference>
<accession>A0A918YPA6</accession>
<name>A0A918YPA6_9ACTN</name>
<protein>
    <recommendedName>
        <fullName evidence="3">Head decoration protein</fullName>
    </recommendedName>
</protein>
<proteinExistence type="predicted"/>
<dbReference type="EMBL" id="BMVG01000028">
    <property type="protein sequence ID" value="GHE11390.1"/>
    <property type="molecule type" value="Genomic_DNA"/>
</dbReference>
<comment type="caution">
    <text evidence="1">The sequence shown here is derived from an EMBL/GenBank/DDBJ whole genome shotgun (WGS) entry which is preliminary data.</text>
</comment>
<evidence type="ECO:0000313" key="1">
    <source>
        <dbReference type="EMBL" id="GHE11390.1"/>
    </source>
</evidence>
<dbReference type="RefSeq" id="WP_229882176.1">
    <property type="nucleotide sequence ID" value="NZ_BMVG01000028.1"/>
</dbReference>
<gene>
    <name evidence="1" type="ORF">GCM10010339_71010</name>
</gene>
<dbReference type="Proteomes" id="UP000655443">
    <property type="component" value="Unassembled WGS sequence"/>
</dbReference>
<evidence type="ECO:0008006" key="3">
    <source>
        <dbReference type="Google" id="ProtNLM"/>
    </source>
</evidence>
<organism evidence="1 2">
    <name type="scientific">Streptomyces alanosinicus</name>
    <dbReference type="NCBI Taxonomy" id="68171"/>
    <lineage>
        <taxon>Bacteria</taxon>
        <taxon>Bacillati</taxon>
        <taxon>Actinomycetota</taxon>
        <taxon>Actinomycetes</taxon>
        <taxon>Kitasatosporales</taxon>
        <taxon>Streptomycetaceae</taxon>
        <taxon>Streptomyces</taxon>
    </lineage>
</organism>
<keyword evidence="2" id="KW-1185">Reference proteome</keyword>
<dbReference type="AlphaFoldDB" id="A0A918YPA6"/>
<sequence length="156" mass="16462">MRDRTLHHLERSGLSIQPYTTSVTVTANRDWLASRHGTDSTETITLDLTNLTKNTHYLEPTAGQPHGYVRSGVPVGRIAASGLYGAYDPAAKDGREVLAGLVYAEAPFTPGTTKVPAALFWHGTVNTAKIPGGIDPAKIAPSPAGAQIRFLGAVSA</sequence>
<reference evidence="1" key="1">
    <citation type="journal article" date="2014" name="Int. J. Syst. Evol. Microbiol.">
        <title>Complete genome sequence of Corynebacterium casei LMG S-19264T (=DSM 44701T), isolated from a smear-ripened cheese.</title>
        <authorList>
            <consortium name="US DOE Joint Genome Institute (JGI-PGF)"/>
            <person name="Walter F."/>
            <person name="Albersmeier A."/>
            <person name="Kalinowski J."/>
            <person name="Ruckert C."/>
        </authorList>
    </citation>
    <scope>NUCLEOTIDE SEQUENCE</scope>
    <source>
        <strain evidence="1">JCM 4714</strain>
    </source>
</reference>
<evidence type="ECO:0000313" key="2">
    <source>
        <dbReference type="Proteomes" id="UP000655443"/>
    </source>
</evidence>